<comment type="caution">
    <text evidence="13">The sequence shown here is derived from an EMBL/GenBank/DDBJ whole genome shotgun (WGS) entry which is preliminary data.</text>
</comment>
<evidence type="ECO:0000256" key="10">
    <source>
        <dbReference type="PROSITE-ProRule" id="PRU00176"/>
    </source>
</evidence>
<keyword evidence="14" id="KW-1185">Reference proteome</keyword>
<dbReference type="InterPro" id="IPR035979">
    <property type="entry name" value="RBD_domain_sf"/>
</dbReference>
<accession>A0AAD8BSD5</accession>
<dbReference type="GO" id="GO:0008380">
    <property type="term" value="P:RNA splicing"/>
    <property type="evidence" value="ECO:0007669"/>
    <property type="project" value="UniProtKB-KW"/>
</dbReference>
<evidence type="ECO:0000256" key="4">
    <source>
        <dbReference type="ARBA" id="ARBA00022884"/>
    </source>
</evidence>
<dbReference type="InterPro" id="IPR012677">
    <property type="entry name" value="Nucleotide-bd_a/b_plait_sf"/>
</dbReference>
<dbReference type="Proteomes" id="UP001233172">
    <property type="component" value="Unassembled WGS sequence"/>
</dbReference>
<proteinExistence type="predicted"/>
<feature type="region of interest" description="Disordered" evidence="11">
    <location>
        <begin position="116"/>
        <end position="153"/>
    </location>
</feature>
<reference evidence="13" key="1">
    <citation type="journal article" date="2023" name="PLoS Negl. Trop. Dis.">
        <title>A genome sequence for Biomphalaria pfeifferi, the major vector snail for the human-infecting parasite Schistosoma mansoni.</title>
        <authorList>
            <person name="Bu L."/>
            <person name="Lu L."/>
            <person name="Laidemitt M.R."/>
            <person name="Zhang S.M."/>
            <person name="Mutuku M."/>
            <person name="Mkoji G."/>
            <person name="Steinauer M."/>
            <person name="Loker E.S."/>
        </authorList>
    </citation>
    <scope>NUCLEOTIDE SEQUENCE</scope>
    <source>
        <strain evidence="13">KasaAsao</strain>
    </source>
</reference>
<dbReference type="SUPFAM" id="SSF54928">
    <property type="entry name" value="RNA-binding domain, RBD"/>
    <property type="match status" value="1"/>
</dbReference>
<dbReference type="Gene3D" id="3.30.70.330">
    <property type="match status" value="1"/>
</dbReference>
<evidence type="ECO:0000313" key="13">
    <source>
        <dbReference type="EMBL" id="KAK0059803.1"/>
    </source>
</evidence>
<dbReference type="InterPro" id="IPR000504">
    <property type="entry name" value="RRM_dom"/>
</dbReference>
<evidence type="ECO:0000256" key="7">
    <source>
        <dbReference type="ARBA" id="ARBA00029589"/>
    </source>
</evidence>
<name>A0AAD8BSD5_BIOPF</name>
<feature type="domain" description="RRM" evidence="12">
    <location>
        <begin position="17"/>
        <end position="95"/>
    </location>
</feature>
<keyword evidence="5" id="KW-0508">mRNA splicing</keyword>
<evidence type="ECO:0000256" key="8">
    <source>
        <dbReference type="ARBA" id="ARBA00029667"/>
    </source>
</evidence>
<protein>
    <recommendedName>
        <fullName evidence="2">Serine/arginine-rich splicing factor 2</fullName>
    </recommendedName>
    <alternativeName>
        <fullName evidence="9">Splicing component, 35 kDa</fullName>
    </alternativeName>
    <alternativeName>
        <fullName evidence="8">Splicing factor SC35</fullName>
    </alternativeName>
    <alternativeName>
        <fullName evidence="7">Splicing factor, arginine/serine-rich 2</fullName>
    </alternativeName>
</protein>
<evidence type="ECO:0000256" key="6">
    <source>
        <dbReference type="ARBA" id="ARBA00023242"/>
    </source>
</evidence>
<reference evidence="13" key="2">
    <citation type="submission" date="2023-04" db="EMBL/GenBank/DDBJ databases">
        <authorList>
            <person name="Bu L."/>
            <person name="Lu L."/>
            <person name="Laidemitt M.R."/>
            <person name="Zhang S.M."/>
            <person name="Mutuku M."/>
            <person name="Mkoji G."/>
            <person name="Steinauer M."/>
            <person name="Loker E.S."/>
        </authorList>
    </citation>
    <scope>NUCLEOTIDE SEQUENCE</scope>
    <source>
        <strain evidence="13">KasaAsao</strain>
        <tissue evidence="13">Whole Snail</tissue>
    </source>
</reference>
<dbReference type="PANTHER" id="PTHR48028">
    <property type="entry name" value="GLYCINE-RICH RNA-BINDING PROTEIN RZ1A"/>
    <property type="match status" value="1"/>
</dbReference>
<dbReference type="GO" id="GO:0005634">
    <property type="term" value="C:nucleus"/>
    <property type="evidence" value="ECO:0007669"/>
    <property type="project" value="UniProtKB-SubCell"/>
</dbReference>
<keyword evidence="3" id="KW-0507">mRNA processing</keyword>
<dbReference type="PANTHER" id="PTHR48028:SF4">
    <property type="entry name" value="SC35-LIKE SPLICING FACTOR"/>
    <property type="match status" value="1"/>
</dbReference>
<dbReference type="Pfam" id="PF00076">
    <property type="entry name" value="RRM_1"/>
    <property type="match status" value="1"/>
</dbReference>
<dbReference type="GO" id="GO:0006397">
    <property type="term" value="P:mRNA processing"/>
    <property type="evidence" value="ECO:0007669"/>
    <property type="project" value="UniProtKB-KW"/>
</dbReference>
<dbReference type="AlphaFoldDB" id="A0AAD8BSD5"/>
<evidence type="ECO:0000256" key="1">
    <source>
        <dbReference type="ARBA" id="ARBA00004123"/>
    </source>
</evidence>
<dbReference type="PROSITE" id="PS50102">
    <property type="entry name" value="RRM"/>
    <property type="match status" value="1"/>
</dbReference>
<evidence type="ECO:0000256" key="11">
    <source>
        <dbReference type="SAM" id="MobiDB-lite"/>
    </source>
</evidence>
<evidence type="ECO:0000313" key="14">
    <source>
        <dbReference type="Proteomes" id="UP001233172"/>
    </source>
</evidence>
<dbReference type="GO" id="GO:0003723">
    <property type="term" value="F:RNA binding"/>
    <property type="evidence" value="ECO:0007669"/>
    <property type="project" value="UniProtKB-UniRule"/>
</dbReference>
<organism evidence="13 14">
    <name type="scientific">Biomphalaria pfeifferi</name>
    <name type="common">Bloodfluke planorb</name>
    <name type="synonym">Freshwater snail</name>
    <dbReference type="NCBI Taxonomy" id="112525"/>
    <lineage>
        <taxon>Eukaryota</taxon>
        <taxon>Metazoa</taxon>
        <taxon>Spiralia</taxon>
        <taxon>Lophotrochozoa</taxon>
        <taxon>Mollusca</taxon>
        <taxon>Gastropoda</taxon>
        <taxon>Heterobranchia</taxon>
        <taxon>Euthyneura</taxon>
        <taxon>Panpulmonata</taxon>
        <taxon>Hygrophila</taxon>
        <taxon>Lymnaeoidea</taxon>
        <taxon>Planorbidae</taxon>
        <taxon>Biomphalaria</taxon>
    </lineage>
</organism>
<keyword evidence="6" id="KW-0539">Nucleus</keyword>
<evidence type="ECO:0000259" key="12">
    <source>
        <dbReference type="PROSITE" id="PS50102"/>
    </source>
</evidence>
<evidence type="ECO:0000256" key="9">
    <source>
        <dbReference type="ARBA" id="ARBA00032663"/>
    </source>
</evidence>
<dbReference type="InterPro" id="IPR051106">
    <property type="entry name" value="RNA-bind/splicing_reg"/>
</dbReference>
<sequence>MSRINGRGSPPDLRGMFSVKVDNVDYRATADDLRPVFARFGILADVYIPRDPSTKNSRGYAFVRYFDKRDAKDAVRAMDGFIFNGRELLCKIARYGRPIDEYRRIRREQLAHLLGQRDRSRSPIGRSRSRSADESDSSTSNESVGEYYRLVRR</sequence>
<dbReference type="EMBL" id="JASAOG010000039">
    <property type="protein sequence ID" value="KAK0059803.1"/>
    <property type="molecule type" value="Genomic_DNA"/>
</dbReference>
<evidence type="ECO:0000256" key="3">
    <source>
        <dbReference type="ARBA" id="ARBA00022664"/>
    </source>
</evidence>
<evidence type="ECO:0000256" key="2">
    <source>
        <dbReference type="ARBA" id="ARBA00015058"/>
    </source>
</evidence>
<evidence type="ECO:0000256" key="5">
    <source>
        <dbReference type="ARBA" id="ARBA00023187"/>
    </source>
</evidence>
<comment type="subcellular location">
    <subcellularLocation>
        <location evidence="1">Nucleus</location>
    </subcellularLocation>
</comment>
<keyword evidence="4 10" id="KW-0694">RNA-binding</keyword>
<dbReference type="SMART" id="SM00360">
    <property type="entry name" value="RRM"/>
    <property type="match status" value="1"/>
</dbReference>
<gene>
    <name evidence="13" type="ORF">Bpfe_010662</name>
</gene>